<name>A0ABT8DJ60_9FLAO</name>
<organism evidence="1 2">
    <name type="scientific">Aequorivita aurantiaca</name>
    <dbReference type="NCBI Taxonomy" id="3053356"/>
    <lineage>
        <taxon>Bacteria</taxon>
        <taxon>Pseudomonadati</taxon>
        <taxon>Bacteroidota</taxon>
        <taxon>Flavobacteriia</taxon>
        <taxon>Flavobacteriales</taxon>
        <taxon>Flavobacteriaceae</taxon>
        <taxon>Aequorivita</taxon>
    </lineage>
</organism>
<dbReference type="RefSeq" id="WP_290255503.1">
    <property type="nucleotide sequence ID" value="NZ_JAUGQQ010000015.1"/>
</dbReference>
<evidence type="ECO:0000313" key="2">
    <source>
        <dbReference type="Proteomes" id="UP001244787"/>
    </source>
</evidence>
<protein>
    <submittedName>
        <fullName evidence="1">Uncharacterized protein</fullName>
    </submittedName>
</protein>
<reference evidence="1 2" key="1">
    <citation type="submission" date="2023-06" db="EMBL/GenBank/DDBJ databases">
        <authorList>
            <person name="Ye Y.-Q."/>
            <person name="Du Z.-J."/>
        </authorList>
    </citation>
    <scope>NUCLEOTIDE SEQUENCE [LARGE SCALE GENOMIC DNA]</scope>
    <source>
        <strain evidence="1 2">SDUM287046</strain>
    </source>
</reference>
<proteinExistence type="predicted"/>
<accession>A0ABT8DJ60</accession>
<dbReference type="Proteomes" id="UP001244787">
    <property type="component" value="Unassembled WGS sequence"/>
</dbReference>
<sequence>MNIIAALISKKGYLKNRLKHRVKYPYKRMVTNNLGVLGIDFPNENGRRARV</sequence>
<dbReference type="EMBL" id="JAUGQQ010000015">
    <property type="protein sequence ID" value="MDN3725411.1"/>
    <property type="molecule type" value="Genomic_DNA"/>
</dbReference>
<comment type="caution">
    <text evidence="1">The sequence shown here is derived from an EMBL/GenBank/DDBJ whole genome shotgun (WGS) entry which is preliminary data.</text>
</comment>
<evidence type="ECO:0000313" key="1">
    <source>
        <dbReference type="EMBL" id="MDN3725411.1"/>
    </source>
</evidence>
<keyword evidence="2" id="KW-1185">Reference proteome</keyword>
<gene>
    <name evidence="1" type="ORF">QRD02_13565</name>
</gene>